<accession>A0A9D1I7A9</accession>
<dbReference type="PANTHER" id="PTHR45453">
    <property type="entry name" value="PHOSPHATE REGULON SENSOR PROTEIN PHOR"/>
    <property type="match status" value="1"/>
</dbReference>
<dbReference type="PANTHER" id="PTHR45453:SF1">
    <property type="entry name" value="PHOSPHATE REGULON SENSOR PROTEIN PHOR"/>
    <property type="match status" value="1"/>
</dbReference>
<dbReference type="PROSITE" id="PS50109">
    <property type="entry name" value="HIS_KIN"/>
    <property type="match status" value="1"/>
</dbReference>
<keyword evidence="4" id="KW-0597">Phosphoprotein</keyword>
<evidence type="ECO:0000256" key="1">
    <source>
        <dbReference type="ARBA" id="ARBA00000085"/>
    </source>
</evidence>
<evidence type="ECO:0000256" key="8">
    <source>
        <dbReference type="SAM" id="Phobius"/>
    </source>
</evidence>
<keyword evidence="5" id="KW-0808">Transferase</keyword>
<dbReference type="Pfam" id="PF02518">
    <property type="entry name" value="HATPase_c"/>
    <property type="match status" value="1"/>
</dbReference>
<dbReference type="InterPro" id="IPR036890">
    <property type="entry name" value="HATPase_C_sf"/>
</dbReference>
<reference evidence="10" key="1">
    <citation type="submission" date="2020-10" db="EMBL/GenBank/DDBJ databases">
        <authorList>
            <person name="Gilroy R."/>
        </authorList>
    </citation>
    <scope>NUCLEOTIDE SEQUENCE</scope>
    <source>
        <strain evidence="10">CHK195-4489</strain>
    </source>
</reference>
<evidence type="ECO:0000313" key="11">
    <source>
        <dbReference type="Proteomes" id="UP000824089"/>
    </source>
</evidence>
<dbReference type="InterPro" id="IPR004358">
    <property type="entry name" value="Sig_transdc_His_kin-like_C"/>
</dbReference>
<dbReference type="Pfam" id="PF00512">
    <property type="entry name" value="HisKA"/>
    <property type="match status" value="1"/>
</dbReference>
<dbReference type="InterPro" id="IPR003661">
    <property type="entry name" value="HisK_dim/P_dom"/>
</dbReference>
<protein>
    <recommendedName>
        <fullName evidence="3">histidine kinase</fullName>
        <ecNumber evidence="3">2.7.13.3</ecNumber>
    </recommendedName>
</protein>
<dbReference type="SUPFAM" id="SSF47384">
    <property type="entry name" value="Homodimeric domain of signal transducing histidine kinase"/>
    <property type="match status" value="1"/>
</dbReference>
<sequence length="408" mass="45572">MIRKLKLKFVVLAMTALFALLTMIVTGMNLINYGSVVEEADMILSVLSQNKGAFPDFEGEQGGRLPHNMSPETPYESRYFSVFLNESGEIISTDISKIASVNYDSAVEYAQTVLNRNETQGFIGEYRYIFCSEQNGSRMIFLDCGRRLDFFYNFLYTSAGMALAGLIVVFFVIFILSGKIIKPIAESYEKQKRFIADAGHEIKTPLTIINANADILEMEIGENESLADIQQQTKRLKALTNDLVLLARMEESEETMQKIEFPISEVVAETAHPFRTLALQQGKEFVCSIQPMLTLKGNDKAIQQLVSIFMDNALKYSPPGGTITLNLVKQNRSLYLSVFNTAETEIRQEQLSHVFDRFYRTDASRNSETGGHGIGLSVAKAIVTAHGGRIHASSQDGRSFRVTAVFPL</sequence>
<feature type="domain" description="Histidine kinase" evidence="9">
    <location>
        <begin position="197"/>
        <end position="408"/>
    </location>
</feature>
<organism evidence="10 11">
    <name type="scientific">Candidatus Egerieisoma faecipullorum</name>
    <dbReference type="NCBI Taxonomy" id="2840963"/>
    <lineage>
        <taxon>Bacteria</taxon>
        <taxon>Bacillati</taxon>
        <taxon>Bacillota</taxon>
        <taxon>Clostridia</taxon>
        <taxon>Eubacteriales</taxon>
        <taxon>Clostridiaceae</taxon>
        <taxon>Clostridiaceae incertae sedis</taxon>
        <taxon>Candidatus Egerieisoma</taxon>
    </lineage>
</organism>
<dbReference type="Gene3D" id="1.10.287.130">
    <property type="match status" value="1"/>
</dbReference>
<dbReference type="InterPro" id="IPR036097">
    <property type="entry name" value="HisK_dim/P_sf"/>
</dbReference>
<dbReference type="GO" id="GO:0016036">
    <property type="term" value="P:cellular response to phosphate starvation"/>
    <property type="evidence" value="ECO:0007669"/>
    <property type="project" value="TreeGrafter"/>
</dbReference>
<evidence type="ECO:0000259" key="9">
    <source>
        <dbReference type="PROSITE" id="PS50109"/>
    </source>
</evidence>
<comment type="caution">
    <text evidence="10">The sequence shown here is derived from an EMBL/GenBank/DDBJ whole genome shotgun (WGS) entry which is preliminary data.</text>
</comment>
<keyword evidence="8" id="KW-1133">Transmembrane helix</keyword>
<dbReference type="AlphaFoldDB" id="A0A9D1I7A9"/>
<dbReference type="EMBL" id="DVMM01000053">
    <property type="protein sequence ID" value="HIU29162.1"/>
    <property type="molecule type" value="Genomic_DNA"/>
</dbReference>
<dbReference type="SMART" id="SM00387">
    <property type="entry name" value="HATPase_c"/>
    <property type="match status" value="1"/>
</dbReference>
<evidence type="ECO:0000256" key="5">
    <source>
        <dbReference type="ARBA" id="ARBA00022679"/>
    </source>
</evidence>
<dbReference type="EC" id="2.7.13.3" evidence="3"/>
<evidence type="ECO:0000256" key="2">
    <source>
        <dbReference type="ARBA" id="ARBA00004370"/>
    </source>
</evidence>
<evidence type="ECO:0000256" key="3">
    <source>
        <dbReference type="ARBA" id="ARBA00012438"/>
    </source>
</evidence>
<evidence type="ECO:0000256" key="7">
    <source>
        <dbReference type="ARBA" id="ARBA00023012"/>
    </source>
</evidence>
<dbReference type="Proteomes" id="UP000824089">
    <property type="component" value="Unassembled WGS sequence"/>
</dbReference>
<dbReference type="InterPro" id="IPR050351">
    <property type="entry name" value="BphY/WalK/GraS-like"/>
</dbReference>
<proteinExistence type="predicted"/>
<evidence type="ECO:0000313" key="10">
    <source>
        <dbReference type="EMBL" id="HIU29162.1"/>
    </source>
</evidence>
<feature type="transmembrane region" description="Helical" evidence="8">
    <location>
        <begin position="9"/>
        <end position="31"/>
    </location>
</feature>
<comment type="subcellular location">
    <subcellularLocation>
        <location evidence="2">Membrane</location>
    </subcellularLocation>
</comment>
<keyword evidence="8" id="KW-0472">Membrane</keyword>
<dbReference type="GO" id="GO:0000155">
    <property type="term" value="F:phosphorelay sensor kinase activity"/>
    <property type="evidence" value="ECO:0007669"/>
    <property type="project" value="InterPro"/>
</dbReference>
<gene>
    <name evidence="10" type="ORF">IAD50_02570</name>
</gene>
<dbReference type="InterPro" id="IPR003594">
    <property type="entry name" value="HATPase_dom"/>
</dbReference>
<reference evidence="10" key="2">
    <citation type="journal article" date="2021" name="PeerJ">
        <title>Extensive microbial diversity within the chicken gut microbiome revealed by metagenomics and culture.</title>
        <authorList>
            <person name="Gilroy R."/>
            <person name="Ravi A."/>
            <person name="Getino M."/>
            <person name="Pursley I."/>
            <person name="Horton D.L."/>
            <person name="Alikhan N.F."/>
            <person name="Baker D."/>
            <person name="Gharbi K."/>
            <person name="Hall N."/>
            <person name="Watson M."/>
            <person name="Adriaenssens E.M."/>
            <person name="Foster-Nyarko E."/>
            <person name="Jarju S."/>
            <person name="Secka A."/>
            <person name="Antonio M."/>
            <person name="Oren A."/>
            <person name="Chaudhuri R.R."/>
            <person name="La Ragione R."/>
            <person name="Hildebrand F."/>
            <person name="Pallen M.J."/>
        </authorList>
    </citation>
    <scope>NUCLEOTIDE SEQUENCE</scope>
    <source>
        <strain evidence="10">CHK195-4489</strain>
    </source>
</reference>
<name>A0A9D1I7A9_9CLOT</name>
<dbReference type="SUPFAM" id="SSF55874">
    <property type="entry name" value="ATPase domain of HSP90 chaperone/DNA topoisomerase II/histidine kinase"/>
    <property type="match status" value="1"/>
</dbReference>
<keyword evidence="6" id="KW-0418">Kinase</keyword>
<feature type="transmembrane region" description="Helical" evidence="8">
    <location>
        <begin position="154"/>
        <end position="176"/>
    </location>
</feature>
<dbReference type="GO" id="GO:0005886">
    <property type="term" value="C:plasma membrane"/>
    <property type="evidence" value="ECO:0007669"/>
    <property type="project" value="TreeGrafter"/>
</dbReference>
<keyword evidence="7" id="KW-0902">Two-component regulatory system</keyword>
<evidence type="ECO:0000256" key="6">
    <source>
        <dbReference type="ARBA" id="ARBA00022777"/>
    </source>
</evidence>
<dbReference type="CDD" id="cd00082">
    <property type="entry name" value="HisKA"/>
    <property type="match status" value="1"/>
</dbReference>
<comment type="catalytic activity">
    <reaction evidence="1">
        <text>ATP + protein L-histidine = ADP + protein N-phospho-L-histidine.</text>
        <dbReference type="EC" id="2.7.13.3"/>
    </reaction>
</comment>
<dbReference type="SMART" id="SM00388">
    <property type="entry name" value="HisKA"/>
    <property type="match status" value="1"/>
</dbReference>
<dbReference type="GO" id="GO:0004721">
    <property type="term" value="F:phosphoprotein phosphatase activity"/>
    <property type="evidence" value="ECO:0007669"/>
    <property type="project" value="TreeGrafter"/>
</dbReference>
<dbReference type="InterPro" id="IPR005467">
    <property type="entry name" value="His_kinase_dom"/>
</dbReference>
<keyword evidence="8" id="KW-0812">Transmembrane</keyword>
<dbReference type="PRINTS" id="PR00344">
    <property type="entry name" value="BCTRLSENSOR"/>
</dbReference>
<evidence type="ECO:0000256" key="4">
    <source>
        <dbReference type="ARBA" id="ARBA00022553"/>
    </source>
</evidence>
<dbReference type="Gene3D" id="3.30.565.10">
    <property type="entry name" value="Histidine kinase-like ATPase, C-terminal domain"/>
    <property type="match status" value="1"/>
</dbReference>